<dbReference type="PROSITE" id="PS51211">
    <property type="entry name" value="VITELLOGENIN"/>
    <property type="match status" value="1"/>
</dbReference>
<dbReference type="OrthoDB" id="6484170at2759"/>
<organism evidence="7 8">
    <name type="scientific">Mytilus edulis</name>
    <name type="common">Blue mussel</name>
    <dbReference type="NCBI Taxonomy" id="6550"/>
    <lineage>
        <taxon>Eukaryota</taxon>
        <taxon>Metazoa</taxon>
        <taxon>Spiralia</taxon>
        <taxon>Lophotrochozoa</taxon>
        <taxon>Mollusca</taxon>
        <taxon>Bivalvia</taxon>
        <taxon>Autobranchia</taxon>
        <taxon>Pteriomorphia</taxon>
        <taxon>Mytilida</taxon>
        <taxon>Mytiloidea</taxon>
        <taxon>Mytilidae</taxon>
        <taxon>Mytilinae</taxon>
        <taxon>Mytilus</taxon>
    </lineage>
</organism>
<evidence type="ECO:0000256" key="1">
    <source>
        <dbReference type="ARBA" id="ARBA00022729"/>
    </source>
</evidence>
<feature type="domain" description="Vitellogenin" evidence="6">
    <location>
        <begin position="860"/>
        <end position="1189"/>
    </location>
</feature>
<dbReference type="PANTHER" id="PTHR23345">
    <property type="entry name" value="VITELLOGENIN-RELATED"/>
    <property type="match status" value="1"/>
</dbReference>
<evidence type="ECO:0000256" key="3">
    <source>
        <dbReference type="ARBA" id="ARBA00023157"/>
    </source>
</evidence>
<protein>
    <recommendedName>
        <fullName evidence="6">Vitellogenin domain-containing protein</fullName>
    </recommendedName>
</protein>
<evidence type="ECO:0000256" key="5">
    <source>
        <dbReference type="PROSITE-ProRule" id="PRU00557"/>
    </source>
</evidence>
<dbReference type="InterPro" id="IPR015819">
    <property type="entry name" value="Lipid_transp_b-sht_shell"/>
</dbReference>
<keyword evidence="2" id="KW-0758">Storage protein</keyword>
<keyword evidence="1" id="KW-0732">Signal</keyword>
<keyword evidence="8" id="KW-1185">Reference proteome</keyword>
<comment type="caution">
    <text evidence="5">Lacks conserved residue(s) required for the propagation of feature annotation.</text>
</comment>
<dbReference type="PANTHER" id="PTHR23345:SF15">
    <property type="entry name" value="VITELLOGENIN 1-RELATED"/>
    <property type="match status" value="1"/>
</dbReference>
<proteinExistence type="predicted"/>
<evidence type="ECO:0000259" key="6">
    <source>
        <dbReference type="PROSITE" id="PS51211"/>
    </source>
</evidence>
<gene>
    <name evidence="7" type="ORF">MEDL_25208</name>
</gene>
<dbReference type="AlphaFoldDB" id="A0A8S3RY40"/>
<dbReference type="Proteomes" id="UP000683360">
    <property type="component" value="Unassembled WGS sequence"/>
</dbReference>
<dbReference type="EMBL" id="CAJPWZ010001256">
    <property type="protein sequence ID" value="CAG2211157.1"/>
    <property type="molecule type" value="Genomic_DNA"/>
</dbReference>
<dbReference type="InterPro" id="IPR050733">
    <property type="entry name" value="Vitellogenin/Apolipophorin"/>
</dbReference>
<evidence type="ECO:0000256" key="4">
    <source>
        <dbReference type="ARBA" id="ARBA00023180"/>
    </source>
</evidence>
<name>A0A8S3RY40_MYTED</name>
<dbReference type="InterPro" id="IPR011030">
    <property type="entry name" value="Lipovitellin_superhlx_dom"/>
</dbReference>
<keyword evidence="4" id="KW-0325">Glycoprotein</keyword>
<evidence type="ECO:0000313" key="7">
    <source>
        <dbReference type="EMBL" id="CAG2211157.1"/>
    </source>
</evidence>
<sequence length="1189" mass="135717">MKNDKNFGELRSHVEAFWTDRNGITIDASLTKTDCSLTVSTPWESLRTANGYVKFDWSSKTNHLVVATNMKINKQTLYDVDFEMDAEKKKEITLIINVNEPRQMRFELNKLLSSETYMLVNWNKQDRDRSCRMDVKFNSDWSDKKQIASYRGICGSKSYSIGASYLRPDESSKIVLFIEKDDIRTHGIETIHDKNGQAKYTLQLPSRTVVLSTVSSGYGKSSQIFDLSWDAERDQNKRIVFKTRYYGDELSLGLQMPSLGKDLQLDYKMLIGSGNVIYDGRTAFRYSKDSRKTFTLSSKLEDVSGRGESYKFLLGISHPYTTVDIQTKAIIGISYDKLSAEFDIKYLTARRQTKNIAIITDIGKLKRQLNIQVRSPIKTMKIDARIETSPFKLTIKNLVDDTKPINSQLTVDPKDGSMDFNMNYDIKNPYNTLHVNTKFSDEKGISARVFRNVNQKTTVDSLLNLGLKTSMIIHTRAYWRPSIISDLKAELRKRVEEYGIRSSMAIERSSDEINKEILYKRRLIQSAYTEEVKSYDDAITDKLSELRTLKEDNAFYLQDICNSVDTTMTRIGAYAEDLNEAWGGDAKSNTQLMNIGTVLNNYNISKNYFVNLQNIRCFLSHSFMFQRLDAYTKDTYINMGDQLNSISTNSYQRLIDYKNSVGNHQTVANLKSKYNTYIDQLKNVKLNEQWSNIASQYTSSIYNIREGINQRLVNSLPTPMYNMGSSAYKNFEFEENVNTLVDKIFDELKKDATKEMSVLKEIFENVRKSKVIKYDILNGDIEVDVYLPVNVRTLSSLKDISVRQYIPDMSFQTPNTNFFGSVEDYIPHMSWTDFKKHVDIAKIFKHSIHAFIAETTKFGYETGKTYEYDYTTDVDTTVQGASEEKAGVQLTAKVYIDVVSKCETNLRLGNVRLLESDPKAPETKIEADKSGEFRTNLEKSPLAFSFQDGRIEELCTSIPEKTWVLNIKRGILSAVQNSMDDLTQDQTVQETDITGECKAAYTVSSNGWYSRTIKKSKDLLGCTDRHGYNTMMQGIPYKIQSEIQSLPLIKGSHECSQDISKAGILQISVCEEEHVLRPFSRESSGAITKTKQTLKYVTEKVSSSSSISLGHRVPLTFVHSNDGRGTIRDVMSKLNEICVSTSDSVKPDTPLLFSGLVRLMKALESDDLEQIYRKVKGTRFCASNQKRVE</sequence>
<keyword evidence="3" id="KW-1015">Disulfide bond</keyword>
<dbReference type="SUPFAM" id="SSF56968">
    <property type="entry name" value="Lipovitellin-phosvitin complex, beta-sheet shell regions"/>
    <property type="match status" value="1"/>
</dbReference>
<dbReference type="InterPro" id="IPR015816">
    <property type="entry name" value="Vitellinogen_b-sht_N"/>
</dbReference>
<dbReference type="GO" id="GO:0005319">
    <property type="term" value="F:lipid transporter activity"/>
    <property type="evidence" value="ECO:0007669"/>
    <property type="project" value="InterPro"/>
</dbReference>
<dbReference type="Pfam" id="PF01347">
    <property type="entry name" value="Vitellogenin_N"/>
    <property type="match status" value="1"/>
</dbReference>
<reference evidence="7" key="1">
    <citation type="submission" date="2021-03" db="EMBL/GenBank/DDBJ databases">
        <authorList>
            <person name="Bekaert M."/>
        </authorList>
    </citation>
    <scope>NUCLEOTIDE SEQUENCE</scope>
</reference>
<evidence type="ECO:0000256" key="2">
    <source>
        <dbReference type="ARBA" id="ARBA00022761"/>
    </source>
</evidence>
<dbReference type="Gene3D" id="1.25.10.20">
    <property type="entry name" value="Vitellinogen, superhelical"/>
    <property type="match status" value="1"/>
</dbReference>
<dbReference type="InterPro" id="IPR001747">
    <property type="entry name" value="Vitellogenin_N"/>
</dbReference>
<dbReference type="Gene3D" id="2.30.230.10">
    <property type="entry name" value="Lipovitellin, beta-sheet shell regions, chain A"/>
    <property type="match status" value="1"/>
</dbReference>
<accession>A0A8S3RY40</accession>
<comment type="caution">
    <text evidence="7">The sequence shown here is derived from an EMBL/GenBank/DDBJ whole genome shotgun (WGS) entry which is preliminary data.</text>
</comment>
<evidence type="ECO:0000313" key="8">
    <source>
        <dbReference type="Proteomes" id="UP000683360"/>
    </source>
</evidence>